<dbReference type="Proteomes" id="UP000828763">
    <property type="component" value="Segment"/>
</dbReference>
<keyword evidence="2" id="KW-1185">Reference proteome</keyword>
<dbReference type="EMBL" id="MZ868713">
    <property type="protein sequence ID" value="UAW53561.1"/>
    <property type="molecule type" value="Genomic_DNA"/>
</dbReference>
<evidence type="ECO:0000313" key="1">
    <source>
        <dbReference type="EMBL" id="UAW53561.1"/>
    </source>
</evidence>
<evidence type="ECO:0000313" key="2">
    <source>
        <dbReference type="Proteomes" id="UP000828763"/>
    </source>
</evidence>
<reference evidence="1 2" key="1">
    <citation type="submission" date="2021-08" db="EMBL/GenBank/DDBJ databases">
        <authorList>
            <person name="Martino G."/>
            <person name="Holtappels D."/>
            <person name="Wagemans J."/>
            <person name="Lavigne R."/>
            <person name="Turina M."/>
            <person name="Ciuffo M."/>
        </authorList>
    </citation>
    <scope>NUCLEOTIDE SEQUENCE [LARGE SCALE GENOMIC DNA]</scope>
</reference>
<gene>
    <name evidence="1" type="ORF">psageK4e_113</name>
</gene>
<sequence>MTDPDYVKMLELQVECLARAVINTSGDLVRAGMSEYAPDFAEMIEMGQWGLGLLDTLGINKSEVKDWTLEGEDE</sequence>
<name>A0AAE8XMK1_9CAUD</name>
<proteinExistence type="predicted"/>
<organism evidence="1 2">
    <name type="scientific">Pseudomonas phage psageK4e</name>
    <dbReference type="NCBI Taxonomy" id="2875723"/>
    <lineage>
        <taxon>Viruses</taxon>
        <taxon>Duplodnaviria</taxon>
        <taxon>Heunggongvirae</taxon>
        <taxon>Uroviricota</taxon>
        <taxon>Caudoviricetes</taxon>
        <taxon>Vandenendeviridae</taxon>
        <taxon>Gorskivirinae</taxon>
        <taxon>Otagovirus</taxon>
        <taxon>Otagovirus psagek4e</taxon>
    </lineage>
</organism>
<accession>A0AAE8XMK1</accession>
<protein>
    <submittedName>
        <fullName evidence="1">Uncharacterized protein</fullName>
    </submittedName>
</protein>